<accession>A0A1Q2HS07</accession>
<dbReference type="OrthoDB" id="9814202at2"/>
<reference evidence="2" key="1">
    <citation type="submission" date="2017-02" db="EMBL/GenBank/DDBJ databases">
        <title>Comparative genomics and description of representatives of a novel lineage of planctomycetes thriving in anoxic sediments.</title>
        <authorList>
            <person name="Spring S."/>
            <person name="Bunk B."/>
            <person name="Sproer C."/>
            <person name="Klenk H.-P."/>
        </authorList>
    </citation>
    <scope>NUCLEOTIDE SEQUENCE [LARGE SCALE GENOMIC DNA]</scope>
    <source>
        <strain evidence="2">L21-RPul-D3</strain>
    </source>
</reference>
<organism evidence="1 2">
    <name type="scientific">Sedimentisphaera cyanobacteriorum</name>
    <dbReference type="NCBI Taxonomy" id="1940790"/>
    <lineage>
        <taxon>Bacteria</taxon>
        <taxon>Pseudomonadati</taxon>
        <taxon>Planctomycetota</taxon>
        <taxon>Phycisphaerae</taxon>
        <taxon>Sedimentisphaerales</taxon>
        <taxon>Sedimentisphaeraceae</taxon>
        <taxon>Sedimentisphaera</taxon>
    </lineage>
</organism>
<dbReference type="Proteomes" id="UP000188273">
    <property type="component" value="Chromosome"/>
</dbReference>
<keyword evidence="2" id="KW-1185">Reference proteome</keyword>
<evidence type="ECO:0000313" key="1">
    <source>
        <dbReference type="EMBL" id="AQQ10248.1"/>
    </source>
</evidence>
<dbReference type="KEGG" id="pbu:L21SP3_02076"/>
<dbReference type="EMBL" id="CP019633">
    <property type="protein sequence ID" value="AQQ10248.1"/>
    <property type="molecule type" value="Genomic_DNA"/>
</dbReference>
<protein>
    <submittedName>
        <fullName evidence="1">Uncharacterized protein</fullName>
    </submittedName>
</protein>
<dbReference type="RefSeq" id="WP_077541283.1">
    <property type="nucleotide sequence ID" value="NZ_CP019633.1"/>
</dbReference>
<evidence type="ECO:0000313" key="2">
    <source>
        <dbReference type="Proteomes" id="UP000188273"/>
    </source>
</evidence>
<dbReference type="AlphaFoldDB" id="A0A1Q2HS07"/>
<gene>
    <name evidence="1" type="ORF">L21SP3_02076</name>
</gene>
<sequence length="199" mass="22139">MKNLYKKYTRKWNDELGLSAGLTGCRAVFLTFLEENSCKLLAAGTQNKLQTPNISLSSEFTEAAVNADKKNASLRFKTKTLCSGCSECLIYPFEYKGVSYQLCACSSKAFPESAESSLEVIKKRLISDIEREISDPTSTAPIDIDHSDTLVKSAAWNYDPKTRLYTGSDSFYEIFGVEKNPCPEKSFSVLSTLMTVKMP</sequence>
<proteinExistence type="predicted"/>
<name>A0A1Q2HS07_9BACT</name>